<keyword evidence="4" id="KW-1185">Reference proteome</keyword>
<evidence type="ECO:0000256" key="2">
    <source>
        <dbReference type="ARBA" id="ARBA00023065"/>
    </source>
</evidence>
<keyword evidence="1" id="KW-0813">Transport</keyword>
<dbReference type="PANTHER" id="PTHR11028">
    <property type="entry name" value="VACUOLAR ATP SYNTHASE SUBUNIT AC39"/>
    <property type="match status" value="1"/>
</dbReference>
<reference evidence="3 4" key="1">
    <citation type="journal article" date="2015" name="Genome Biol.">
        <title>Comparative genomics of Steinernema reveals deeply conserved gene regulatory networks.</title>
        <authorList>
            <person name="Dillman A.R."/>
            <person name="Macchietto M."/>
            <person name="Porter C.F."/>
            <person name="Rogers A."/>
            <person name="Williams B."/>
            <person name="Antoshechkin I."/>
            <person name="Lee M.M."/>
            <person name="Goodwin Z."/>
            <person name="Lu X."/>
            <person name="Lewis E.E."/>
            <person name="Goodrich-Blair H."/>
            <person name="Stock S.P."/>
            <person name="Adams B.J."/>
            <person name="Sternberg P.W."/>
            <person name="Mortazavi A."/>
        </authorList>
    </citation>
    <scope>NUCLEOTIDE SEQUENCE [LARGE SCALE GENOMIC DNA]</scope>
    <source>
        <strain evidence="3 4">ALL</strain>
    </source>
</reference>
<dbReference type="STRING" id="34508.A0A4U5M2E6"/>
<dbReference type="Proteomes" id="UP000298663">
    <property type="component" value="Unassembled WGS sequence"/>
</dbReference>
<organism evidence="3 4">
    <name type="scientific">Steinernema carpocapsae</name>
    <name type="common">Entomopathogenic nematode</name>
    <dbReference type="NCBI Taxonomy" id="34508"/>
    <lineage>
        <taxon>Eukaryota</taxon>
        <taxon>Metazoa</taxon>
        <taxon>Ecdysozoa</taxon>
        <taxon>Nematoda</taxon>
        <taxon>Chromadorea</taxon>
        <taxon>Rhabditida</taxon>
        <taxon>Tylenchina</taxon>
        <taxon>Panagrolaimomorpha</taxon>
        <taxon>Strongyloidoidea</taxon>
        <taxon>Steinernematidae</taxon>
        <taxon>Steinernema</taxon>
    </lineage>
</organism>
<dbReference type="AlphaFoldDB" id="A0A4U5M2E6"/>
<dbReference type="Pfam" id="PF01992">
    <property type="entry name" value="vATP-synt_AC39"/>
    <property type="match status" value="1"/>
</dbReference>
<dbReference type="InterPro" id="IPR044911">
    <property type="entry name" value="V-type_ATPase_csu/dsu_dom_3"/>
</dbReference>
<accession>A0A4U5M2E6</accession>
<comment type="caution">
    <text evidence="3">The sequence shown here is derived from an EMBL/GenBank/DDBJ whole genome shotgun (WGS) entry which is preliminary data.</text>
</comment>
<dbReference type="GO" id="GO:0046961">
    <property type="term" value="F:proton-transporting ATPase activity, rotational mechanism"/>
    <property type="evidence" value="ECO:0007669"/>
    <property type="project" value="InterPro"/>
</dbReference>
<proteinExistence type="predicted"/>
<gene>
    <name evidence="3" type="ORF">L596_026774</name>
</gene>
<dbReference type="OrthoDB" id="10250083at2759"/>
<dbReference type="InterPro" id="IPR016727">
    <property type="entry name" value="ATPase_V0-cplx_dsu"/>
</dbReference>
<dbReference type="Gene3D" id="1.10.132.50">
    <property type="entry name" value="ATP synthase (C/AC39) subunit, domain 3"/>
    <property type="match status" value="1"/>
</dbReference>
<name>A0A4U5M2E6_STECR</name>
<evidence type="ECO:0000313" key="3">
    <source>
        <dbReference type="EMBL" id="TKR62870.1"/>
    </source>
</evidence>
<dbReference type="GO" id="GO:0033179">
    <property type="term" value="C:proton-transporting V-type ATPase, V0 domain"/>
    <property type="evidence" value="ECO:0007669"/>
    <property type="project" value="InterPro"/>
</dbReference>
<protein>
    <submittedName>
        <fullName evidence="3">Uncharacterized protein</fullName>
    </submittedName>
</protein>
<evidence type="ECO:0000313" key="4">
    <source>
        <dbReference type="Proteomes" id="UP000298663"/>
    </source>
</evidence>
<evidence type="ECO:0000256" key="1">
    <source>
        <dbReference type="ARBA" id="ARBA00022448"/>
    </source>
</evidence>
<reference evidence="3 4" key="2">
    <citation type="journal article" date="2019" name="G3 (Bethesda)">
        <title>Hybrid Assembly of the Genome of the Entomopathogenic Nematode Steinernema carpocapsae Identifies the X-Chromosome.</title>
        <authorList>
            <person name="Serra L."/>
            <person name="Macchietto M."/>
            <person name="Macias-Munoz A."/>
            <person name="McGill C.J."/>
            <person name="Rodriguez I.M."/>
            <person name="Rodriguez B."/>
            <person name="Murad R."/>
            <person name="Mortazavi A."/>
        </authorList>
    </citation>
    <scope>NUCLEOTIDE SEQUENCE [LARGE SCALE GENOMIC DNA]</scope>
    <source>
        <strain evidence="3 4">ALL</strain>
    </source>
</reference>
<dbReference type="InterPro" id="IPR036079">
    <property type="entry name" value="ATPase_csu/dsu_sf"/>
</dbReference>
<keyword evidence="2" id="KW-0406">Ion transport</keyword>
<sequence>MPQNTATGAPRLKRTMRGFFSNVDHGCLEALVRGFKTGILNSNDSVNLIQCETLEDVKLHVQSTDYENFVENEPGTITMQMIDERLKEKLATEFTYIRNNCLEPLSTFLDYITYSYMIDNVILLITGARHQRPIMELITKCHPLGSFEQIEAIHIASTPAEHYNAVLLNTPLAPHFVDCISKKDLDVEIIRSTLSGSKVCNCGKEVTCVQGKCKCNSKQMLIFPTFAELIVIAAAITPPTQAALRRLLRTNPKDQYSKVRTSPRCHGLGLGLRHRFFAIVDMYFIV</sequence>
<dbReference type="EMBL" id="AZBU02000010">
    <property type="protein sequence ID" value="TKR62870.1"/>
    <property type="molecule type" value="Genomic_DNA"/>
</dbReference>
<dbReference type="SUPFAM" id="SSF103486">
    <property type="entry name" value="V-type ATP synthase subunit C"/>
    <property type="match status" value="1"/>
</dbReference>
<dbReference type="InterPro" id="IPR002843">
    <property type="entry name" value="ATPase_V0-cplx_csu/dsu"/>
</dbReference>